<dbReference type="Pfam" id="PF24024">
    <property type="entry name" value="DUF7336"/>
    <property type="match status" value="1"/>
</dbReference>
<dbReference type="AlphaFoldDB" id="A0A1M6EUJ1"/>
<dbReference type="InterPro" id="IPR055760">
    <property type="entry name" value="DUF7336"/>
</dbReference>
<proteinExistence type="predicted"/>
<dbReference type="EMBL" id="FQZB01000005">
    <property type="protein sequence ID" value="SHI89088.1"/>
    <property type="molecule type" value="Genomic_DNA"/>
</dbReference>
<gene>
    <name evidence="2" type="ORF">SAMN02745163_00948</name>
</gene>
<keyword evidence="3" id="KW-1185">Reference proteome</keyword>
<name>A0A1M6EUJ1_9CLOT</name>
<evidence type="ECO:0000313" key="2">
    <source>
        <dbReference type="EMBL" id="SHI89088.1"/>
    </source>
</evidence>
<feature type="domain" description="DUF7336" evidence="1">
    <location>
        <begin position="2"/>
        <end position="68"/>
    </location>
</feature>
<sequence length="79" mass="9548">MKYVYLLQHSYEINEVDETKTIGIYTSEENALNVIEKYKSLPGFKDYNEDCFYIDKYELNQNNWEEGFITWEEANKTDK</sequence>
<evidence type="ECO:0000313" key="3">
    <source>
        <dbReference type="Proteomes" id="UP000184310"/>
    </source>
</evidence>
<accession>A0A1M6EUJ1</accession>
<dbReference type="OrthoDB" id="1453790at2"/>
<dbReference type="Proteomes" id="UP000184310">
    <property type="component" value="Unassembled WGS sequence"/>
</dbReference>
<reference evidence="2 3" key="1">
    <citation type="submission" date="2016-11" db="EMBL/GenBank/DDBJ databases">
        <authorList>
            <person name="Jaros S."/>
            <person name="Januszkiewicz K."/>
            <person name="Wedrychowicz H."/>
        </authorList>
    </citation>
    <scope>NUCLEOTIDE SEQUENCE [LARGE SCALE GENOMIC DNA]</scope>
    <source>
        <strain evidence="2 3">DSM 21758</strain>
    </source>
</reference>
<organism evidence="2 3">
    <name type="scientific">Clostridium cavendishii DSM 21758</name>
    <dbReference type="NCBI Taxonomy" id="1121302"/>
    <lineage>
        <taxon>Bacteria</taxon>
        <taxon>Bacillati</taxon>
        <taxon>Bacillota</taxon>
        <taxon>Clostridia</taxon>
        <taxon>Eubacteriales</taxon>
        <taxon>Clostridiaceae</taxon>
        <taxon>Clostridium</taxon>
    </lineage>
</organism>
<protein>
    <recommendedName>
        <fullName evidence="1">DUF7336 domain-containing protein</fullName>
    </recommendedName>
</protein>
<dbReference type="RefSeq" id="WP_072985522.1">
    <property type="nucleotide sequence ID" value="NZ_FQZB01000005.1"/>
</dbReference>
<evidence type="ECO:0000259" key="1">
    <source>
        <dbReference type="Pfam" id="PF24024"/>
    </source>
</evidence>